<dbReference type="SUPFAM" id="SSF57756">
    <property type="entry name" value="Retrovirus zinc finger-like domains"/>
    <property type="match status" value="1"/>
</dbReference>
<protein>
    <submittedName>
        <fullName evidence="4">AAEL011852-PA</fullName>
    </submittedName>
</protein>
<evidence type="ECO:0000256" key="1">
    <source>
        <dbReference type="PROSITE-ProRule" id="PRU00047"/>
    </source>
</evidence>
<reference evidence="4" key="2">
    <citation type="journal article" date="2007" name="Science">
        <title>Genome sequence of Aedes aegypti, a major arbovirus vector.</title>
        <authorList>
            <person name="Nene V."/>
            <person name="Wortman J.R."/>
            <person name="Lawson D."/>
            <person name="Haas B."/>
            <person name="Kodira C."/>
            <person name="Tu Z.J."/>
            <person name="Loftus B."/>
            <person name="Xi Z."/>
            <person name="Megy K."/>
            <person name="Grabherr M."/>
            <person name="Ren Q."/>
            <person name="Zdobnov E.M."/>
            <person name="Lobo N.F."/>
            <person name="Campbell K.S."/>
            <person name="Brown S.E."/>
            <person name="Bonaldo M.F."/>
            <person name="Zhu J."/>
            <person name="Sinkins S.P."/>
            <person name="Hogenkamp D.G."/>
            <person name="Amedeo P."/>
            <person name="Arensburger P."/>
            <person name="Atkinson P.W."/>
            <person name="Bidwell S."/>
            <person name="Biedler J."/>
            <person name="Birney E."/>
            <person name="Bruggner R.V."/>
            <person name="Costas J."/>
            <person name="Coy M.R."/>
            <person name="Crabtree J."/>
            <person name="Crawford M."/>
            <person name="Debruyn B."/>
            <person name="Decaprio D."/>
            <person name="Eiglmeier K."/>
            <person name="Eisenstadt E."/>
            <person name="El-Dorry H."/>
            <person name="Gelbart W.M."/>
            <person name="Gomes S.L."/>
            <person name="Hammond M."/>
            <person name="Hannick L.I."/>
            <person name="Hogan J.R."/>
            <person name="Holmes M.H."/>
            <person name="Jaffe D."/>
            <person name="Johnston J.S."/>
            <person name="Kennedy R.C."/>
            <person name="Koo H."/>
            <person name="Kravitz S."/>
            <person name="Kriventseva E.V."/>
            <person name="Kulp D."/>
            <person name="Labutti K."/>
            <person name="Lee E."/>
            <person name="Li S."/>
            <person name="Lovin D.D."/>
            <person name="Mao C."/>
            <person name="Mauceli E."/>
            <person name="Menck C.F."/>
            <person name="Miller J.R."/>
            <person name="Montgomery P."/>
            <person name="Mori A."/>
            <person name="Nascimento A.L."/>
            <person name="Naveira H.F."/>
            <person name="Nusbaum C."/>
            <person name="O'leary S."/>
            <person name="Orvis J."/>
            <person name="Pertea M."/>
            <person name="Quesneville H."/>
            <person name="Reidenbach K.R."/>
            <person name="Rogers Y.H."/>
            <person name="Roth C.W."/>
            <person name="Schneider J.R."/>
            <person name="Schatz M."/>
            <person name="Shumway M."/>
            <person name="Stanke M."/>
            <person name="Stinson E.O."/>
            <person name="Tubio J.M."/>
            <person name="Vanzee J.P."/>
            <person name="Verjovski-Almeida S."/>
            <person name="Werner D."/>
            <person name="White O."/>
            <person name="Wyder S."/>
            <person name="Zeng Q."/>
            <person name="Zhao Q."/>
            <person name="Zhao Y."/>
            <person name="Hill C.A."/>
            <person name="Raikhel A.S."/>
            <person name="Soares M.B."/>
            <person name="Knudson D.L."/>
            <person name="Lee N.H."/>
            <person name="Galagan J."/>
            <person name="Salzberg S.L."/>
            <person name="Paulsen I.T."/>
            <person name="Dimopoulos G."/>
            <person name="Collins F.H."/>
            <person name="Birren B."/>
            <person name="Fraser-Liggett C.M."/>
            <person name="Severson D.W."/>
        </authorList>
    </citation>
    <scope>NUCLEOTIDE SEQUENCE [LARGE SCALE GENOMIC DNA]</scope>
    <source>
        <strain evidence="4">Liverpool</strain>
    </source>
</reference>
<dbReference type="AlphaFoldDB" id="Q16NU9"/>
<dbReference type="SMART" id="SM00343">
    <property type="entry name" value="ZnF_C2HC"/>
    <property type="match status" value="2"/>
</dbReference>
<sequence length="178" mass="19327">MGVGSSNPGKSSSSHRGGGNRHRGYSSQKSSWSQAHMVSSRPAAPTNLNVNRALGTALSTNTGQRRHQQKATTRSTVHHPSNSSKQVIILQTDQPIAGVQMNRHPKNLPKSANSNGAAVKSKLDNRNKECGVCGHTGHSTERCRHRHNSCYICHEPGHLASVCTQKSHNIGSRYRPRD</sequence>
<reference evidence="4" key="3">
    <citation type="submission" date="2012-09" db="EMBL/GenBank/DDBJ databases">
        <authorList>
            <consortium name="VectorBase"/>
        </authorList>
    </citation>
    <scope>NUCLEOTIDE SEQUENCE</scope>
    <source>
        <strain evidence="4">Liverpool</strain>
    </source>
</reference>
<feature type="region of interest" description="Disordered" evidence="2">
    <location>
        <begin position="1"/>
        <end position="84"/>
    </location>
</feature>
<dbReference type="InterPro" id="IPR001878">
    <property type="entry name" value="Znf_CCHC"/>
</dbReference>
<keyword evidence="1" id="KW-0862">Zinc</keyword>
<evidence type="ECO:0000313" key="5">
    <source>
        <dbReference type="Proteomes" id="UP000682892"/>
    </source>
</evidence>
<organism evidence="4 5">
    <name type="scientific">Aedes aegypti</name>
    <name type="common">Yellowfever mosquito</name>
    <name type="synonym">Culex aegypti</name>
    <dbReference type="NCBI Taxonomy" id="7159"/>
    <lineage>
        <taxon>Eukaryota</taxon>
        <taxon>Metazoa</taxon>
        <taxon>Ecdysozoa</taxon>
        <taxon>Arthropoda</taxon>
        <taxon>Hexapoda</taxon>
        <taxon>Insecta</taxon>
        <taxon>Pterygota</taxon>
        <taxon>Neoptera</taxon>
        <taxon>Endopterygota</taxon>
        <taxon>Diptera</taxon>
        <taxon>Nematocera</taxon>
        <taxon>Culicoidea</taxon>
        <taxon>Culicidae</taxon>
        <taxon>Culicinae</taxon>
        <taxon>Aedini</taxon>
        <taxon>Aedes</taxon>
        <taxon>Stegomyia</taxon>
    </lineage>
</organism>
<dbReference type="PROSITE" id="PS50158">
    <property type="entry name" value="ZF_CCHC"/>
    <property type="match status" value="1"/>
</dbReference>
<dbReference type="Gene3D" id="4.10.60.10">
    <property type="entry name" value="Zinc finger, CCHC-type"/>
    <property type="match status" value="1"/>
</dbReference>
<accession>Q16NU9</accession>
<dbReference type="Proteomes" id="UP000682892">
    <property type="component" value="Unassembled WGS sequence"/>
</dbReference>
<name>Q16NU9_AEDAE</name>
<dbReference type="eggNOG" id="ENOG502T8VR">
    <property type="taxonomic scope" value="Eukaryota"/>
</dbReference>
<dbReference type="HOGENOM" id="CLU_1534070_0_0_1"/>
<feature type="compositionally biased region" description="Polar residues" evidence="2">
    <location>
        <begin position="28"/>
        <end position="37"/>
    </location>
</feature>
<dbReference type="GO" id="GO:0008270">
    <property type="term" value="F:zinc ion binding"/>
    <property type="evidence" value="ECO:0007669"/>
    <property type="project" value="UniProtKB-KW"/>
</dbReference>
<dbReference type="EMBL" id="CH477808">
    <property type="protein sequence ID" value="EAT36026.1"/>
    <property type="molecule type" value="Genomic_DNA"/>
</dbReference>
<dbReference type="InterPro" id="IPR036875">
    <property type="entry name" value="Znf_CCHC_sf"/>
</dbReference>
<evidence type="ECO:0000256" key="2">
    <source>
        <dbReference type="SAM" id="MobiDB-lite"/>
    </source>
</evidence>
<dbReference type="GO" id="GO:0003676">
    <property type="term" value="F:nucleic acid binding"/>
    <property type="evidence" value="ECO:0007669"/>
    <property type="project" value="InterPro"/>
</dbReference>
<evidence type="ECO:0000313" key="4">
    <source>
        <dbReference type="EMBL" id="EAT36026.1"/>
    </source>
</evidence>
<proteinExistence type="predicted"/>
<dbReference type="PaxDb" id="7159-AAEL011852-PA"/>
<keyword evidence="1" id="KW-0863">Zinc-finger</keyword>
<gene>
    <name evidence="4" type="ORF">AaeL_AAEL011852</name>
</gene>
<dbReference type="PhylomeDB" id="Q16NU9"/>
<evidence type="ECO:0000259" key="3">
    <source>
        <dbReference type="PROSITE" id="PS50158"/>
    </source>
</evidence>
<feature type="compositionally biased region" description="Polar residues" evidence="2">
    <location>
        <begin position="70"/>
        <end position="84"/>
    </location>
</feature>
<reference evidence="4" key="1">
    <citation type="submission" date="2005-10" db="EMBL/GenBank/DDBJ databases">
        <authorList>
            <person name="Loftus B.J."/>
            <person name="Nene V.M."/>
            <person name="Hannick L.I."/>
            <person name="Bidwell S."/>
            <person name="Haas B."/>
            <person name="Amedeo P."/>
            <person name="Orvis J."/>
            <person name="Wortman J.R."/>
            <person name="White O.R."/>
            <person name="Salzberg S."/>
            <person name="Shumway M."/>
            <person name="Koo H."/>
            <person name="Zhao Y."/>
            <person name="Holmes M."/>
            <person name="Miller J."/>
            <person name="Schatz M."/>
            <person name="Pop M."/>
            <person name="Pai G."/>
            <person name="Utterback T."/>
            <person name="Rogers Y.-H."/>
            <person name="Kravitz S."/>
            <person name="Fraser C.M."/>
        </authorList>
    </citation>
    <scope>NUCLEOTIDE SEQUENCE</scope>
    <source>
        <strain evidence="4">Liverpool</strain>
    </source>
</reference>
<feature type="compositionally biased region" description="Low complexity" evidence="2">
    <location>
        <begin position="1"/>
        <end position="15"/>
    </location>
</feature>
<dbReference type="OMA" id="ASVCKQK"/>
<keyword evidence="1" id="KW-0479">Metal-binding</keyword>
<feature type="domain" description="CCHC-type" evidence="3">
    <location>
        <begin position="150"/>
        <end position="165"/>
    </location>
</feature>